<evidence type="ECO:0000313" key="3">
    <source>
        <dbReference type="EMBL" id="SHE40393.1"/>
    </source>
</evidence>
<keyword evidence="4" id="KW-1185">Reference proteome</keyword>
<accession>A0A1M4T781</accession>
<dbReference type="AlphaFoldDB" id="A0A1M4T781"/>
<name>A0A1M4T781_STRHI</name>
<keyword evidence="2" id="KW-0812">Transmembrane</keyword>
<proteinExistence type="predicted"/>
<feature type="compositionally biased region" description="Pro residues" evidence="1">
    <location>
        <begin position="104"/>
        <end position="113"/>
    </location>
</feature>
<gene>
    <name evidence="3" type="ORF">SAMN05444320_1011</name>
</gene>
<dbReference type="Proteomes" id="UP000184501">
    <property type="component" value="Unassembled WGS sequence"/>
</dbReference>
<dbReference type="STRING" id="2017.SAMN05444320_1011"/>
<dbReference type="EMBL" id="FQVN01000001">
    <property type="protein sequence ID" value="SHE40393.1"/>
    <property type="molecule type" value="Genomic_DNA"/>
</dbReference>
<protein>
    <submittedName>
        <fullName evidence="3">Uncharacterized protein</fullName>
    </submittedName>
</protein>
<organism evidence="3 4">
    <name type="scientific">Streptoalloteichus hindustanus</name>
    <dbReference type="NCBI Taxonomy" id="2017"/>
    <lineage>
        <taxon>Bacteria</taxon>
        <taxon>Bacillati</taxon>
        <taxon>Actinomycetota</taxon>
        <taxon>Actinomycetes</taxon>
        <taxon>Pseudonocardiales</taxon>
        <taxon>Pseudonocardiaceae</taxon>
        <taxon>Streptoalloteichus</taxon>
    </lineage>
</organism>
<evidence type="ECO:0000256" key="2">
    <source>
        <dbReference type="SAM" id="Phobius"/>
    </source>
</evidence>
<feature type="compositionally biased region" description="Pro residues" evidence="1">
    <location>
        <begin position="48"/>
        <end position="60"/>
    </location>
</feature>
<feature type="transmembrane region" description="Helical" evidence="2">
    <location>
        <begin position="134"/>
        <end position="155"/>
    </location>
</feature>
<sequence length="299" mass="30864">MGQAREALAAVAAGKPLPAGLGETVAVVPPWQSGAPTQAVVTKAVAAPPVPPRPHTPPRQPVAQPSMTRVDSRPPVTSAPKPTRVAEIAPVPATNGRPAAPTHQDPPPPPPRRPAAAPRPAAPAPAPKPRRSGLVYLALLLVAGVAGVLIATSLMNRTNSTGADPGTSGGKGNQTATHAPTPSSSSKSPKVNEGPSGSPAQAVQDFYAAVPDTEILRSKLSVRGKAAYTEQGELSFLAGLKKAEIIDGPHPMGDGRYSVLVRFIKKDNSSENRRMYHPVIAAPEGSGYLVDNFRWSGNT</sequence>
<evidence type="ECO:0000313" key="4">
    <source>
        <dbReference type="Proteomes" id="UP000184501"/>
    </source>
</evidence>
<feature type="region of interest" description="Disordered" evidence="1">
    <location>
        <begin position="43"/>
        <end position="129"/>
    </location>
</feature>
<evidence type="ECO:0000256" key="1">
    <source>
        <dbReference type="SAM" id="MobiDB-lite"/>
    </source>
</evidence>
<reference evidence="3 4" key="1">
    <citation type="submission" date="2016-11" db="EMBL/GenBank/DDBJ databases">
        <authorList>
            <person name="Jaros S."/>
            <person name="Januszkiewicz K."/>
            <person name="Wedrychowicz H."/>
        </authorList>
    </citation>
    <scope>NUCLEOTIDE SEQUENCE [LARGE SCALE GENOMIC DNA]</scope>
    <source>
        <strain evidence="3 4">DSM 44523</strain>
    </source>
</reference>
<keyword evidence="2" id="KW-0472">Membrane</keyword>
<keyword evidence="2" id="KW-1133">Transmembrane helix</keyword>
<feature type="region of interest" description="Disordered" evidence="1">
    <location>
        <begin position="158"/>
        <end position="200"/>
    </location>
</feature>